<accession>A0A4Z0LD84</accession>
<evidence type="ECO:0000256" key="1">
    <source>
        <dbReference type="SAM" id="SignalP"/>
    </source>
</evidence>
<dbReference type="PANTHER" id="PTHR31157">
    <property type="entry name" value="SCP DOMAIN-CONTAINING PROTEIN"/>
    <property type="match status" value="1"/>
</dbReference>
<name>A0A4Z0LD84_9FLAO</name>
<protein>
    <submittedName>
        <fullName evidence="3">CAP domain-containing protein</fullName>
    </submittedName>
</protein>
<dbReference type="Gene3D" id="3.40.33.10">
    <property type="entry name" value="CAP"/>
    <property type="match status" value="1"/>
</dbReference>
<keyword evidence="1" id="KW-0732">Signal</keyword>
<dbReference type="CDD" id="cd05379">
    <property type="entry name" value="CAP_bacterial"/>
    <property type="match status" value="1"/>
</dbReference>
<feature type="chain" id="PRO_5021474933" evidence="1">
    <location>
        <begin position="23"/>
        <end position="165"/>
    </location>
</feature>
<reference evidence="3 4" key="1">
    <citation type="submission" date="2019-04" db="EMBL/GenBank/DDBJ databases">
        <title>Flavobacterium sp. strain DS2-A Genome sequencing and assembly.</title>
        <authorList>
            <person name="Kim I."/>
        </authorList>
    </citation>
    <scope>NUCLEOTIDE SEQUENCE [LARGE SCALE GENOMIC DNA]</scope>
    <source>
        <strain evidence="3 4">DS2-A</strain>
    </source>
</reference>
<dbReference type="SUPFAM" id="SSF55797">
    <property type="entry name" value="PR-1-like"/>
    <property type="match status" value="1"/>
</dbReference>
<proteinExistence type="predicted"/>
<dbReference type="InterPro" id="IPR035940">
    <property type="entry name" value="CAP_sf"/>
</dbReference>
<sequence length="165" mass="18621">MKKILAKVVFLVLISTSFISCSGGSDEETVVRDPKLDAKYSYISEEEQVMKLINDHRASIGLNRLQVVDYISFVSEEHDNYMISTGTISHNFFQDRYEKIVEGLGAKTVGENLACNYSSAESVVNAWLNSESHKVNLEGDYTHFGISIRANAEGKKYYTNIFMKK</sequence>
<gene>
    <name evidence="3" type="ORF">E4635_02590</name>
</gene>
<dbReference type="InterPro" id="IPR014044">
    <property type="entry name" value="CAP_dom"/>
</dbReference>
<dbReference type="PROSITE" id="PS51257">
    <property type="entry name" value="PROKAR_LIPOPROTEIN"/>
    <property type="match status" value="1"/>
</dbReference>
<keyword evidence="4" id="KW-1185">Reference proteome</keyword>
<evidence type="ECO:0000259" key="2">
    <source>
        <dbReference type="Pfam" id="PF00188"/>
    </source>
</evidence>
<organism evidence="3 4">
    <name type="scientific">Flavobacterium humi</name>
    <dbReference type="NCBI Taxonomy" id="2562683"/>
    <lineage>
        <taxon>Bacteria</taxon>
        <taxon>Pseudomonadati</taxon>
        <taxon>Bacteroidota</taxon>
        <taxon>Flavobacteriia</taxon>
        <taxon>Flavobacteriales</taxon>
        <taxon>Flavobacteriaceae</taxon>
        <taxon>Flavobacterium</taxon>
    </lineage>
</organism>
<dbReference type="EMBL" id="SRLH01000001">
    <property type="protein sequence ID" value="TGD59837.1"/>
    <property type="molecule type" value="Genomic_DNA"/>
</dbReference>
<dbReference type="Pfam" id="PF00188">
    <property type="entry name" value="CAP"/>
    <property type="match status" value="1"/>
</dbReference>
<dbReference type="AlphaFoldDB" id="A0A4Z0LD84"/>
<evidence type="ECO:0000313" key="3">
    <source>
        <dbReference type="EMBL" id="TGD59837.1"/>
    </source>
</evidence>
<dbReference type="Proteomes" id="UP000297407">
    <property type="component" value="Unassembled WGS sequence"/>
</dbReference>
<dbReference type="PANTHER" id="PTHR31157:SF1">
    <property type="entry name" value="SCP DOMAIN-CONTAINING PROTEIN"/>
    <property type="match status" value="1"/>
</dbReference>
<evidence type="ECO:0000313" key="4">
    <source>
        <dbReference type="Proteomes" id="UP000297407"/>
    </source>
</evidence>
<feature type="domain" description="SCP" evidence="2">
    <location>
        <begin position="51"/>
        <end position="158"/>
    </location>
</feature>
<comment type="caution">
    <text evidence="3">The sequence shown here is derived from an EMBL/GenBank/DDBJ whole genome shotgun (WGS) entry which is preliminary data.</text>
</comment>
<dbReference type="RefSeq" id="WP_135525043.1">
    <property type="nucleotide sequence ID" value="NZ_SRLH01000001.1"/>
</dbReference>
<dbReference type="OrthoDB" id="982527at2"/>
<feature type="signal peptide" evidence="1">
    <location>
        <begin position="1"/>
        <end position="22"/>
    </location>
</feature>